<accession>A0A076LLY8</accession>
<reference evidence="2 3" key="1">
    <citation type="journal article" date="2012" name="PLoS ONE">
        <title>Edwardsiella comparative phylogenomics reveal the new intra/inter-species taxonomic relationships, virulence evolution and niche adaptation mechanisms.</title>
        <authorList>
            <person name="Yang M."/>
            <person name="Lv Y."/>
            <person name="Xiao J."/>
            <person name="Wu H."/>
            <person name="Zheng H."/>
            <person name="Liu Q."/>
            <person name="Zhang Y."/>
            <person name="Wang Q."/>
        </authorList>
    </citation>
    <scope>NUCLEOTIDE SEQUENCE [LARGE SCALE GENOMIC DNA]</scope>
    <source>
        <strain evidence="3">080813</strain>
    </source>
</reference>
<name>A0A076LLY8_9GAMM</name>
<keyword evidence="1" id="KW-0812">Transmembrane</keyword>
<organism evidence="2 3">
    <name type="scientific">Edwardsiella anguillarum ET080813</name>
    <dbReference type="NCBI Taxonomy" id="667120"/>
    <lineage>
        <taxon>Bacteria</taxon>
        <taxon>Pseudomonadati</taxon>
        <taxon>Pseudomonadota</taxon>
        <taxon>Gammaproteobacteria</taxon>
        <taxon>Enterobacterales</taxon>
        <taxon>Hafniaceae</taxon>
        <taxon>Edwardsiella</taxon>
    </lineage>
</organism>
<proteinExistence type="predicted"/>
<gene>
    <name evidence="2" type="ORF">ETEE_0213</name>
</gene>
<dbReference type="AlphaFoldDB" id="A0A076LLY8"/>
<sequence>MALFHLSQLFLIYIKVIPTKGKFLLICAYFLGANIGKYFYILDRP</sequence>
<keyword evidence="1" id="KW-0472">Membrane</keyword>
<dbReference type="Proteomes" id="UP000028681">
    <property type="component" value="Chromosome"/>
</dbReference>
<keyword evidence="1" id="KW-1133">Transmembrane helix</keyword>
<feature type="transmembrane region" description="Helical" evidence="1">
    <location>
        <begin position="21"/>
        <end position="41"/>
    </location>
</feature>
<evidence type="ECO:0000313" key="2">
    <source>
        <dbReference type="EMBL" id="AIJ06694.1"/>
    </source>
</evidence>
<dbReference type="EMBL" id="CP006664">
    <property type="protein sequence ID" value="AIJ06694.1"/>
    <property type="molecule type" value="Genomic_DNA"/>
</dbReference>
<dbReference type="KEGG" id="ete:ETEE_0213"/>
<protein>
    <submittedName>
        <fullName evidence="2">Uncharacterized protein</fullName>
    </submittedName>
</protein>
<evidence type="ECO:0000256" key="1">
    <source>
        <dbReference type="SAM" id="Phobius"/>
    </source>
</evidence>
<dbReference type="HOGENOM" id="CLU_3199172_0_0_6"/>
<evidence type="ECO:0000313" key="3">
    <source>
        <dbReference type="Proteomes" id="UP000028681"/>
    </source>
</evidence>